<keyword evidence="3" id="KW-1185">Reference proteome</keyword>
<protein>
    <submittedName>
        <fullName evidence="1">DNA-packaging protein</fullName>
    </submittedName>
    <submittedName>
        <fullName evidence="2">Phage gp6-like head-tail connector protein</fullName>
    </submittedName>
</protein>
<dbReference type="Gene3D" id="1.10.3230.30">
    <property type="entry name" value="Phage gp6-like head-tail connector protein"/>
    <property type="match status" value="1"/>
</dbReference>
<name>A0A0T5PFE0_9RHOB</name>
<dbReference type="CDD" id="cd08054">
    <property type="entry name" value="gp6"/>
    <property type="match status" value="1"/>
</dbReference>
<dbReference type="InterPro" id="IPR006450">
    <property type="entry name" value="Phage_HK97_gp6-like"/>
</dbReference>
<sequence length="105" mass="11756">MAIAELDDLKAQLSFTDDIGAEDDGLLQQKLDAAHNHIERMLGFQIEECFGGEDQEPIPPGLIEAVLQLAAWWYEQRETALTGTIVAEVPYGVQELVTAYREFTF</sequence>
<dbReference type="RefSeq" id="WP_057812939.1">
    <property type="nucleotide sequence ID" value="NZ_CP031598.1"/>
</dbReference>
<dbReference type="NCBIfam" id="TIGR01560">
    <property type="entry name" value="put_DNA_pack"/>
    <property type="match status" value="1"/>
</dbReference>
<evidence type="ECO:0000313" key="4">
    <source>
        <dbReference type="Proteomes" id="UP000325785"/>
    </source>
</evidence>
<dbReference type="AlphaFoldDB" id="A0A0T5PFE0"/>
<dbReference type="Proteomes" id="UP000051401">
    <property type="component" value="Unassembled WGS sequence"/>
</dbReference>
<dbReference type="KEGG" id="rid:RIdsm_04751"/>
<organism evidence="1 3">
    <name type="scientific">Roseovarius indicus</name>
    <dbReference type="NCBI Taxonomy" id="540747"/>
    <lineage>
        <taxon>Bacteria</taxon>
        <taxon>Pseudomonadati</taxon>
        <taxon>Pseudomonadota</taxon>
        <taxon>Alphaproteobacteria</taxon>
        <taxon>Rhodobacterales</taxon>
        <taxon>Roseobacteraceae</taxon>
        <taxon>Roseovarius</taxon>
    </lineage>
</organism>
<dbReference type="EMBL" id="LAXI01000001">
    <property type="protein sequence ID" value="KRS19736.1"/>
    <property type="molecule type" value="Genomic_DNA"/>
</dbReference>
<dbReference type="OrthoDB" id="7307102at2"/>
<dbReference type="EMBL" id="CP031598">
    <property type="protein sequence ID" value="QEW28910.1"/>
    <property type="molecule type" value="Genomic_DNA"/>
</dbReference>
<dbReference type="Pfam" id="PF05135">
    <property type="entry name" value="Phage_connect_1"/>
    <property type="match status" value="1"/>
</dbReference>
<dbReference type="Proteomes" id="UP000325785">
    <property type="component" value="Chromosome"/>
</dbReference>
<proteinExistence type="predicted"/>
<dbReference type="STRING" id="540747.SAMN04488031_102751"/>
<evidence type="ECO:0000313" key="1">
    <source>
        <dbReference type="EMBL" id="KRS19736.1"/>
    </source>
</evidence>
<accession>A0A0T5PFE0</accession>
<dbReference type="InterPro" id="IPR021146">
    <property type="entry name" value="Phage_gp6-like_head-tail"/>
</dbReference>
<evidence type="ECO:0000313" key="2">
    <source>
        <dbReference type="EMBL" id="QEW28910.1"/>
    </source>
</evidence>
<evidence type="ECO:0000313" key="3">
    <source>
        <dbReference type="Proteomes" id="UP000051401"/>
    </source>
</evidence>
<reference evidence="1 3" key="1">
    <citation type="submission" date="2015-04" db="EMBL/GenBank/DDBJ databases">
        <title>The draft genome sequence of Roseovarius indicus B108T.</title>
        <authorList>
            <person name="Li G."/>
            <person name="Lai Q."/>
            <person name="Shao Z."/>
            <person name="Yan P."/>
        </authorList>
    </citation>
    <scope>NUCLEOTIDE SEQUENCE [LARGE SCALE GENOMIC DNA]</scope>
    <source>
        <strain evidence="1 3">B108</strain>
    </source>
</reference>
<reference evidence="2 4" key="2">
    <citation type="submission" date="2018-08" db="EMBL/GenBank/DDBJ databases">
        <title>Genetic Globetrotter - A new plasmid hitch-hiking vast phylogenetic and geographic distances.</title>
        <authorList>
            <person name="Vollmers J."/>
            <person name="Petersen J."/>
        </authorList>
    </citation>
    <scope>NUCLEOTIDE SEQUENCE [LARGE SCALE GENOMIC DNA]</scope>
    <source>
        <strain evidence="2 4">DSM 26383</strain>
    </source>
</reference>
<dbReference type="PATRIC" id="fig|540747.5.peg.525"/>
<gene>
    <name evidence="2" type="ORF">RIdsm_04751</name>
    <name evidence="1" type="ORF">XM52_02585</name>
</gene>